<proteinExistence type="inferred from homology"/>
<evidence type="ECO:0000256" key="2">
    <source>
        <dbReference type="ARBA" id="ARBA00022801"/>
    </source>
</evidence>
<dbReference type="GO" id="GO:0016787">
    <property type="term" value="F:hydrolase activity"/>
    <property type="evidence" value="ECO:0007669"/>
    <property type="project" value="UniProtKB-KW"/>
</dbReference>
<evidence type="ECO:0000256" key="8">
    <source>
        <dbReference type="SAM" id="MobiDB-lite"/>
    </source>
</evidence>
<evidence type="ECO:0000256" key="3">
    <source>
        <dbReference type="ARBA" id="ARBA00022833"/>
    </source>
</evidence>
<comment type="similarity">
    <text evidence="6">Belongs to the SIMIBI class G3E GTPase family. ZNG1 subfamily.</text>
</comment>
<dbReference type="InterPro" id="IPR027417">
    <property type="entry name" value="P-loop_NTPase"/>
</dbReference>
<dbReference type="GO" id="GO:0005525">
    <property type="term" value="F:GTP binding"/>
    <property type="evidence" value="ECO:0007669"/>
    <property type="project" value="UniProtKB-KW"/>
</dbReference>
<dbReference type="Gene3D" id="3.30.1220.10">
    <property type="entry name" value="CobW-like, C-terminal domain"/>
    <property type="match status" value="1"/>
</dbReference>
<dbReference type="PANTHER" id="PTHR13748:SF31">
    <property type="entry name" value="ZINC-REGULATED GTPASE METALLOPROTEIN ACTIVATOR 1A-RELATED"/>
    <property type="match status" value="1"/>
</dbReference>
<dbReference type="EMBL" id="BDSP01000124">
    <property type="protein sequence ID" value="GAX18052.1"/>
    <property type="molecule type" value="Genomic_DNA"/>
</dbReference>
<dbReference type="InterPro" id="IPR011629">
    <property type="entry name" value="CobW-like_C"/>
</dbReference>
<dbReference type="SUPFAM" id="SSF90002">
    <property type="entry name" value="Hypothetical protein YjiA, C-terminal domain"/>
    <property type="match status" value="1"/>
</dbReference>
<keyword evidence="5" id="KW-0143">Chaperone</keyword>
<dbReference type="Proteomes" id="UP000198406">
    <property type="component" value="Unassembled WGS sequence"/>
</dbReference>
<dbReference type="SUPFAM" id="SSF52540">
    <property type="entry name" value="P-loop containing nucleoside triphosphate hydrolases"/>
    <property type="match status" value="1"/>
</dbReference>
<organism evidence="10 11">
    <name type="scientific">Fistulifera solaris</name>
    <name type="common">Oleaginous diatom</name>
    <dbReference type="NCBI Taxonomy" id="1519565"/>
    <lineage>
        <taxon>Eukaryota</taxon>
        <taxon>Sar</taxon>
        <taxon>Stramenopiles</taxon>
        <taxon>Ochrophyta</taxon>
        <taxon>Bacillariophyta</taxon>
        <taxon>Bacillariophyceae</taxon>
        <taxon>Bacillariophycidae</taxon>
        <taxon>Naviculales</taxon>
        <taxon>Naviculaceae</taxon>
        <taxon>Fistulifera</taxon>
    </lineage>
</organism>
<feature type="domain" description="CobW C-terminal" evidence="9">
    <location>
        <begin position="346"/>
        <end position="458"/>
    </location>
</feature>
<dbReference type="SMART" id="SM00833">
    <property type="entry name" value="CobW_C"/>
    <property type="match status" value="1"/>
</dbReference>
<evidence type="ECO:0000256" key="6">
    <source>
        <dbReference type="ARBA" id="ARBA00034320"/>
    </source>
</evidence>
<comment type="caution">
    <text evidence="10">The sequence shown here is derived from an EMBL/GenBank/DDBJ whole genome shotgun (WGS) entry which is preliminary data.</text>
</comment>
<comment type="catalytic activity">
    <reaction evidence="7">
        <text>GTP + H2O = GDP + phosphate + H(+)</text>
        <dbReference type="Rhea" id="RHEA:19669"/>
        <dbReference type="ChEBI" id="CHEBI:15377"/>
        <dbReference type="ChEBI" id="CHEBI:15378"/>
        <dbReference type="ChEBI" id="CHEBI:37565"/>
        <dbReference type="ChEBI" id="CHEBI:43474"/>
        <dbReference type="ChEBI" id="CHEBI:58189"/>
    </reaction>
    <physiologicalReaction direction="left-to-right" evidence="7">
        <dbReference type="Rhea" id="RHEA:19670"/>
    </physiologicalReaction>
</comment>
<gene>
    <name evidence="10" type="ORF">FisN_25Hh026</name>
</gene>
<reference evidence="10 11" key="1">
    <citation type="journal article" date="2015" name="Plant Cell">
        <title>Oil accumulation by the oleaginous diatom Fistulifera solaris as revealed by the genome and transcriptome.</title>
        <authorList>
            <person name="Tanaka T."/>
            <person name="Maeda Y."/>
            <person name="Veluchamy A."/>
            <person name="Tanaka M."/>
            <person name="Abida H."/>
            <person name="Marechal E."/>
            <person name="Bowler C."/>
            <person name="Muto M."/>
            <person name="Sunaga Y."/>
            <person name="Tanaka M."/>
            <person name="Yoshino T."/>
            <person name="Taniguchi T."/>
            <person name="Fukuda Y."/>
            <person name="Nemoto M."/>
            <person name="Matsumoto M."/>
            <person name="Wong P.S."/>
            <person name="Aburatani S."/>
            <person name="Fujibuchi W."/>
        </authorList>
    </citation>
    <scope>NUCLEOTIDE SEQUENCE [LARGE SCALE GENOMIC DNA]</scope>
    <source>
        <strain evidence="10 11">JPCC DA0580</strain>
    </source>
</reference>
<evidence type="ECO:0000259" key="9">
    <source>
        <dbReference type="SMART" id="SM00833"/>
    </source>
</evidence>
<dbReference type="AlphaFoldDB" id="A0A1Z5JW49"/>
<keyword evidence="3" id="KW-0862">Zinc</keyword>
<sequence>MDTKEEKGGNKVPPSNSNDIVSCNEDGAHDDDDVPPTLIDLSRNDDKVSSSFASATPQLLVRKEPCPLTILSGFLGAGKTTLIQYILQSPDHGKRIAVIENEYGGDDDNKSTDTPNEITNSRNLRVESLIAQDGLALQDEDVKRNLLDMIELPNGCVCCTVKDKLVQTLEALLQARPDLDYILLECSGMANPGPLATTFWLDDALESQLRLDGIVTLVDAKYIEKQLDTTIEASQQIAYADRILINKADLFVHNENTKEGTDPLHRVQERILRLNPLAEMKTCTYSRIPDLSWILDAQLFDPNRFDATISLENEHDHCHDHNHVHDNDFSNDCEKCAHNHAHTDAISTITLHYDGCIQSLDVLNRWLAELLWPDQDGHSSLQATATSTNTMSILRLKGIVAIPNHREHYIVQAVYDTWQVTPAKTATFATDADKACQLIVIGKHLDETMLRAGFQNCLAWYEK</sequence>
<feature type="region of interest" description="Disordered" evidence="8">
    <location>
        <begin position="1"/>
        <end position="36"/>
    </location>
</feature>
<dbReference type="GO" id="GO:0005737">
    <property type="term" value="C:cytoplasm"/>
    <property type="evidence" value="ECO:0007669"/>
    <property type="project" value="TreeGrafter"/>
</dbReference>
<accession>A0A1Z5JW49</accession>
<dbReference type="PANTHER" id="PTHR13748">
    <property type="entry name" value="COBW-RELATED"/>
    <property type="match status" value="1"/>
</dbReference>
<evidence type="ECO:0000256" key="1">
    <source>
        <dbReference type="ARBA" id="ARBA00022741"/>
    </source>
</evidence>
<dbReference type="Pfam" id="PF07683">
    <property type="entry name" value="CobW_C"/>
    <property type="match status" value="1"/>
</dbReference>
<dbReference type="InterPro" id="IPR051316">
    <property type="entry name" value="Zinc-reg_GTPase_activator"/>
</dbReference>
<dbReference type="CDD" id="cd03112">
    <property type="entry name" value="CobW-like"/>
    <property type="match status" value="1"/>
</dbReference>
<keyword evidence="11" id="KW-1185">Reference proteome</keyword>
<dbReference type="OrthoDB" id="258627at2759"/>
<evidence type="ECO:0000256" key="5">
    <source>
        <dbReference type="ARBA" id="ARBA00023186"/>
    </source>
</evidence>
<keyword evidence="2" id="KW-0378">Hydrolase</keyword>
<evidence type="ECO:0000313" key="11">
    <source>
        <dbReference type="Proteomes" id="UP000198406"/>
    </source>
</evidence>
<keyword evidence="1" id="KW-0547">Nucleotide-binding</keyword>
<dbReference type="InterPro" id="IPR003495">
    <property type="entry name" value="CobW/HypB/UreG_nucleotide-bd"/>
</dbReference>
<dbReference type="Pfam" id="PF02492">
    <property type="entry name" value="cobW"/>
    <property type="match status" value="1"/>
</dbReference>
<name>A0A1Z5JW49_FISSO</name>
<evidence type="ECO:0000256" key="4">
    <source>
        <dbReference type="ARBA" id="ARBA00023134"/>
    </source>
</evidence>
<dbReference type="FunCoup" id="A0A1Z5JW49">
    <property type="interactions" value="20"/>
</dbReference>
<protein>
    <recommendedName>
        <fullName evidence="9">CobW C-terminal domain-containing protein</fullName>
    </recommendedName>
</protein>
<keyword evidence="4" id="KW-0342">GTP-binding</keyword>
<evidence type="ECO:0000313" key="10">
    <source>
        <dbReference type="EMBL" id="GAX18052.1"/>
    </source>
</evidence>
<dbReference type="InterPro" id="IPR036627">
    <property type="entry name" value="CobW-likC_sf"/>
</dbReference>
<evidence type="ECO:0000256" key="7">
    <source>
        <dbReference type="ARBA" id="ARBA00049117"/>
    </source>
</evidence>
<dbReference type="InParanoid" id="A0A1Z5JW49"/>
<dbReference type="Gene3D" id="3.40.50.300">
    <property type="entry name" value="P-loop containing nucleotide triphosphate hydrolases"/>
    <property type="match status" value="1"/>
</dbReference>